<dbReference type="EMBL" id="JABZQQ010000051">
    <property type="protein sequence ID" value="MBF1265388.1"/>
    <property type="molecule type" value="Genomic_DNA"/>
</dbReference>
<evidence type="ECO:0000256" key="4">
    <source>
        <dbReference type="ARBA" id="ARBA00022840"/>
    </source>
</evidence>
<feature type="domain" description="Phosphoribosylformylglycinamidine synthase N-terminal" evidence="7">
    <location>
        <begin position="38"/>
        <end position="153"/>
    </location>
</feature>
<evidence type="ECO:0000256" key="5">
    <source>
        <dbReference type="SAM" id="MobiDB-lite"/>
    </source>
</evidence>
<keyword evidence="2" id="KW-0547">Nucleotide-binding</keyword>
<dbReference type="SUPFAM" id="SSF109736">
    <property type="entry name" value="FGAM synthase PurL, linker domain"/>
    <property type="match status" value="1"/>
</dbReference>
<dbReference type="SUPFAM" id="SSF82697">
    <property type="entry name" value="PurS-like"/>
    <property type="match status" value="1"/>
</dbReference>
<dbReference type="SUPFAM" id="SSF55326">
    <property type="entry name" value="PurM N-terminal domain-like"/>
    <property type="match status" value="1"/>
</dbReference>
<proteinExistence type="predicted"/>
<dbReference type="FunFam" id="3.30.1330.10:FF:000002">
    <property type="entry name" value="Phosphoribosylformylglycinamidine synthase"/>
    <property type="match status" value="1"/>
</dbReference>
<comment type="caution">
    <text evidence="8">The sequence shown here is derived from an EMBL/GenBank/DDBJ whole genome shotgun (WGS) entry which is preliminary data.</text>
</comment>
<evidence type="ECO:0000313" key="8">
    <source>
        <dbReference type="EMBL" id="MBF1265388.1"/>
    </source>
</evidence>
<dbReference type="GO" id="GO:0004642">
    <property type="term" value="F:phosphoribosylformylglycinamidine synthase activity"/>
    <property type="evidence" value="ECO:0007669"/>
    <property type="project" value="TreeGrafter"/>
</dbReference>
<dbReference type="Gene3D" id="3.90.650.10">
    <property type="entry name" value="PurM-like C-terminal domain"/>
    <property type="match status" value="1"/>
</dbReference>
<dbReference type="InterPro" id="IPR036921">
    <property type="entry name" value="PurM-like_N_sf"/>
</dbReference>
<feature type="non-terminal residue" evidence="8">
    <location>
        <position position="480"/>
    </location>
</feature>
<dbReference type="FunFam" id="1.10.8.750:FF:000002">
    <property type="entry name" value="Phosphoribosylformylglycinamidine synthase"/>
    <property type="match status" value="1"/>
</dbReference>
<dbReference type="InterPro" id="IPR036604">
    <property type="entry name" value="PurS-like_sf"/>
</dbReference>
<dbReference type="Pfam" id="PF18076">
    <property type="entry name" value="FGAR-AT_N"/>
    <property type="match status" value="1"/>
</dbReference>
<accession>A0A930DJI5</accession>
<dbReference type="Gene3D" id="3.30.1330.10">
    <property type="entry name" value="PurM-like, N-terminal domain"/>
    <property type="match status" value="1"/>
</dbReference>
<feature type="compositionally biased region" description="Polar residues" evidence="5">
    <location>
        <begin position="457"/>
        <end position="472"/>
    </location>
</feature>
<sequence>MSVVLPLRGVTALSDFRVEKLFQKAAALGLPEVKLSSEFWYFVGSEKALDAATVEKLQALLAAQSVEQTPKAREGLHLFLVTPRLGTISPWASKATNIAENCGLEGIERIERGMAVWLEGALTDGQKQQWAALLHDRMTESVLTDIDAAAQLFHHIQSETFSSVDVLGGGKEALVKANTEMGLALSADEIDYLVENYQALQRNPSDVELMMFAQANSEHCRHKIFNADFILNGEKQPKSLFGMIRDTHNAHPEGTIIAYKDNSSVIEGAKIERFYPNAAENQGYRFHEEDTHIIMKVETHNHPTAIAPFAGAATGAGGEIRDEGATGKGSRPKAGLTGFTVSNLNIPGLEQPWEQAYGKPGHIASPLDIMIEGPIGGAAFNNEFGRPNLLGYFRTFEEKFDGQVRGYHKPIMIAGGLGSIQAQQTHKDEIPEGALLIQLGGPGMLIGLGGGAASSMNTGTNDASLDFNSVQRGNPEIERR</sequence>
<organism evidence="8 9">
    <name type="scientific">Neisseria sicca</name>
    <dbReference type="NCBI Taxonomy" id="490"/>
    <lineage>
        <taxon>Bacteria</taxon>
        <taxon>Pseudomonadati</taxon>
        <taxon>Pseudomonadota</taxon>
        <taxon>Betaproteobacteria</taxon>
        <taxon>Neisseriales</taxon>
        <taxon>Neisseriaceae</taxon>
        <taxon>Neisseria</taxon>
    </lineage>
</organism>
<dbReference type="AlphaFoldDB" id="A0A930DJI5"/>
<evidence type="ECO:0000313" key="9">
    <source>
        <dbReference type="Proteomes" id="UP000780345"/>
    </source>
</evidence>
<keyword evidence="3" id="KW-0658">Purine biosynthesis</keyword>
<gene>
    <name evidence="8" type="ORF">HXM80_06855</name>
</gene>
<dbReference type="InterPro" id="IPR036676">
    <property type="entry name" value="PurM-like_C_sf"/>
</dbReference>
<dbReference type="GO" id="GO:0005524">
    <property type="term" value="F:ATP binding"/>
    <property type="evidence" value="ECO:0007669"/>
    <property type="project" value="UniProtKB-KW"/>
</dbReference>
<dbReference type="Gene3D" id="1.10.8.750">
    <property type="entry name" value="Phosphoribosylformylglycinamidine synthase, linker domain"/>
    <property type="match status" value="1"/>
</dbReference>
<dbReference type="PANTHER" id="PTHR10099">
    <property type="entry name" value="PHOSPHORIBOSYLFORMYLGLYCINAMIDINE SYNTHASE"/>
    <property type="match status" value="1"/>
</dbReference>
<dbReference type="GO" id="GO:0005737">
    <property type="term" value="C:cytoplasm"/>
    <property type="evidence" value="ECO:0007669"/>
    <property type="project" value="TreeGrafter"/>
</dbReference>
<dbReference type="SUPFAM" id="SSF56042">
    <property type="entry name" value="PurM C-terminal domain-like"/>
    <property type="match status" value="1"/>
</dbReference>
<name>A0A930DJI5_NEISI</name>
<feature type="region of interest" description="Disordered" evidence="5">
    <location>
        <begin position="457"/>
        <end position="480"/>
    </location>
</feature>
<reference evidence="8" key="1">
    <citation type="submission" date="2020-04" db="EMBL/GenBank/DDBJ databases">
        <title>Deep metagenomics examines the oral microbiome during advanced dental caries in children, revealing novel taxa and co-occurrences with host molecules.</title>
        <authorList>
            <person name="Baker J.L."/>
            <person name="Morton J.T."/>
            <person name="Dinis M."/>
            <person name="Alvarez R."/>
            <person name="Tran N.C."/>
            <person name="Knight R."/>
            <person name="Edlund A."/>
        </authorList>
    </citation>
    <scope>NUCLEOTIDE SEQUENCE</scope>
    <source>
        <strain evidence="8">JCVI_32_bin.62</strain>
    </source>
</reference>
<dbReference type="GO" id="GO:0006164">
    <property type="term" value="P:purine nucleotide biosynthetic process"/>
    <property type="evidence" value="ECO:0007669"/>
    <property type="project" value="UniProtKB-KW"/>
</dbReference>
<dbReference type="PANTHER" id="PTHR10099:SF1">
    <property type="entry name" value="PHOSPHORIBOSYLFORMYLGLYCINAMIDINE SYNTHASE"/>
    <property type="match status" value="1"/>
</dbReference>
<keyword evidence="1" id="KW-0436">Ligase</keyword>
<evidence type="ECO:0000259" key="7">
    <source>
        <dbReference type="Pfam" id="PF18076"/>
    </source>
</evidence>
<dbReference type="InterPro" id="IPR041609">
    <property type="entry name" value="PurL_linker"/>
</dbReference>
<evidence type="ECO:0000256" key="1">
    <source>
        <dbReference type="ARBA" id="ARBA00022598"/>
    </source>
</evidence>
<evidence type="ECO:0000259" key="6">
    <source>
        <dbReference type="Pfam" id="PF18072"/>
    </source>
</evidence>
<feature type="domain" description="Phosphoribosylformylglycinamidine synthase linker" evidence="6">
    <location>
        <begin position="174"/>
        <end position="223"/>
    </location>
</feature>
<dbReference type="InterPro" id="IPR040707">
    <property type="entry name" value="FGAR-AT_N"/>
</dbReference>
<evidence type="ECO:0000256" key="2">
    <source>
        <dbReference type="ARBA" id="ARBA00022741"/>
    </source>
</evidence>
<keyword evidence="4" id="KW-0067">ATP-binding</keyword>
<evidence type="ECO:0000256" key="3">
    <source>
        <dbReference type="ARBA" id="ARBA00022755"/>
    </source>
</evidence>
<dbReference type="Pfam" id="PF18072">
    <property type="entry name" value="FGAR-AT_linker"/>
    <property type="match status" value="1"/>
</dbReference>
<dbReference type="Proteomes" id="UP000780345">
    <property type="component" value="Unassembled WGS sequence"/>
</dbReference>
<protein>
    <submittedName>
        <fullName evidence="8">Phosphoribosylformylglycinamidine synthase</fullName>
    </submittedName>
</protein>